<dbReference type="EMBL" id="JBHSMC010000014">
    <property type="protein sequence ID" value="MFC5465132.1"/>
    <property type="molecule type" value="Genomic_DNA"/>
</dbReference>
<sequence length="147" mass="17899">MMTVLTSFEDRKKEKQLAYERKLLRDLPVQELKKSVMLHFNQIRKQIGPMDEDVEEVCFDVAVEAFLIGGEYSRFSMHGETIHMAKKRCTQSIDEFIDTLFHFWLYWNLDKERIREDSIYSSCEKFVDYWWKKGFLKGERRYKLRLH</sequence>
<accession>A0ABW0LJG9</accession>
<comment type="caution">
    <text evidence="1">The sequence shown here is derived from an EMBL/GenBank/DDBJ whole genome shotgun (WGS) entry which is preliminary data.</text>
</comment>
<evidence type="ECO:0000313" key="1">
    <source>
        <dbReference type="EMBL" id="MFC5465132.1"/>
    </source>
</evidence>
<name>A0ABW0LJG9_9BACI</name>
<keyword evidence="2" id="KW-1185">Reference proteome</keyword>
<dbReference type="InterPro" id="IPR019667">
    <property type="entry name" value="Uncharacterised_YbaK"/>
</dbReference>
<protein>
    <submittedName>
        <fullName evidence="1">DUF2521 family protein</fullName>
    </submittedName>
</protein>
<evidence type="ECO:0000313" key="2">
    <source>
        <dbReference type="Proteomes" id="UP001596147"/>
    </source>
</evidence>
<proteinExistence type="predicted"/>
<organism evidence="1 2">
    <name type="scientific">Lederbergia graminis</name>
    <dbReference type="NCBI Taxonomy" id="735518"/>
    <lineage>
        <taxon>Bacteria</taxon>
        <taxon>Bacillati</taxon>
        <taxon>Bacillota</taxon>
        <taxon>Bacilli</taxon>
        <taxon>Bacillales</taxon>
        <taxon>Bacillaceae</taxon>
        <taxon>Lederbergia</taxon>
    </lineage>
</organism>
<reference evidence="2" key="1">
    <citation type="journal article" date="2019" name="Int. J. Syst. Evol. Microbiol.">
        <title>The Global Catalogue of Microorganisms (GCM) 10K type strain sequencing project: providing services to taxonomists for standard genome sequencing and annotation.</title>
        <authorList>
            <consortium name="The Broad Institute Genomics Platform"/>
            <consortium name="The Broad Institute Genome Sequencing Center for Infectious Disease"/>
            <person name="Wu L."/>
            <person name="Ma J."/>
        </authorList>
    </citation>
    <scope>NUCLEOTIDE SEQUENCE [LARGE SCALE GENOMIC DNA]</scope>
    <source>
        <strain evidence="2">CGMCC 1.12237</strain>
    </source>
</reference>
<gene>
    <name evidence="1" type="ORF">ACFPM4_10230</name>
</gene>
<dbReference type="Proteomes" id="UP001596147">
    <property type="component" value="Unassembled WGS sequence"/>
</dbReference>
<dbReference type="Pfam" id="PF10730">
    <property type="entry name" value="DUF2521"/>
    <property type="match status" value="1"/>
</dbReference>
<dbReference type="RefSeq" id="WP_382351044.1">
    <property type="nucleotide sequence ID" value="NZ_JBHSMC010000014.1"/>
</dbReference>